<evidence type="ECO:0000259" key="4">
    <source>
        <dbReference type="Pfam" id="PF24064"/>
    </source>
</evidence>
<comment type="function">
    <text evidence="2">As a component of the GATOR1 complex functions as an inhibitor of the amino acid-sensing branch of the TORC1 pathway.</text>
</comment>
<feature type="compositionally biased region" description="Polar residues" evidence="3">
    <location>
        <begin position="436"/>
        <end position="446"/>
    </location>
</feature>
<comment type="subcellular location">
    <subcellularLocation>
        <location evidence="2">Lysosome</location>
    </subcellularLocation>
</comment>
<dbReference type="GO" id="GO:0034198">
    <property type="term" value="P:cellular response to amino acid starvation"/>
    <property type="evidence" value="ECO:0007669"/>
    <property type="project" value="UniProtKB-UniRule"/>
</dbReference>
<keyword evidence="2" id="KW-0732">Signal</keyword>
<dbReference type="GO" id="GO:0005764">
    <property type="term" value="C:lysosome"/>
    <property type="evidence" value="ECO:0007669"/>
    <property type="project" value="UniProtKB-SubCell"/>
</dbReference>
<dbReference type="GO" id="GO:0010508">
    <property type="term" value="P:positive regulation of autophagy"/>
    <property type="evidence" value="ECO:0007669"/>
    <property type="project" value="TreeGrafter"/>
</dbReference>
<evidence type="ECO:0000256" key="3">
    <source>
        <dbReference type="SAM" id="MobiDB-lite"/>
    </source>
</evidence>
<dbReference type="PANTHER" id="PTHR13153:SF5">
    <property type="entry name" value="GATOR COMPLEX PROTEIN NPRL3"/>
    <property type="match status" value="1"/>
</dbReference>
<dbReference type="AlphaFoldDB" id="A0A8I6RRV7"/>
<dbReference type="PANTHER" id="PTHR13153">
    <property type="entry name" value="CGTHBA PROTEIN -14 GENE PROTEIN"/>
    <property type="match status" value="1"/>
</dbReference>
<dbReference type="Pfam" id="PF24064">
    <property type="entry name" value="HTH_NPRL3"/>
    <property type="match status" value="1"/>
</dbReference>
<dbReference type="InterPro" id="IPR056603">
    <property type="entry name" value="HTH_NPRL3"/>
</dbReference>
<comment type="similarity">
    <text evidence="1 2">Belongs to the NPR3 family.</text>
</comment>
<evidence type="ECO:0000313" key="5">
    <source>
        <dbReference type="EnsemblMetazoa" id="XP_014246989.1"/>
    </source>
</evidence>
<dbReference type="Proteomes" id="UP000494040">
    <property type="component" value="Unassembled WGS sequence"/>
</dbReference>
<feature type="domain" description="GATOR1 complex protein NPRL3 C-terminal HTH" evidence="4">
    <location>
        <begin position="505"/>
        <end position="539"/>
    </location>
</feature>
<dbReference type="InterPro" id="IPR005365">
    <property type="entry name" value="Npr3"/>
</dbReference>
<dbReference type="GO" id="GO:0038202">
    <property type="term" value="P:TORC1 signaling"/>
    <property type="evidence" value="ECO:0007669"/>
    <property type="project" value="TreeGrafter"/>
</dbReference>
<dbReference type="Pfam" id="PF03666">
    <property type="entry name" value="NPR3"/>
    <property type="match status" value="2"/>
</dbReference>
<dbReference type="OrthoDB" id="18648at2759"/>
<reference evidence="5" key="1">
    <citation type="submission" date="2022-01" db="UniProtKB">
        <authorList>
            <consortium name="EnsemblMetazoa"/>
        </authorList>
    </citation>
    <scope>IDENTIFICATION</scope>
</reference>
<feature type="region of interest" description="Disordered" evidence="3">
    <location>
        <begin position="419"/>
        <end position="464"/>
    </location>
</feature>
<accession>A0A8I6RRV7</accession>
<dbReference type="GO" id="GO:1990130">
    <property type="term" value="C:GATOR1 complex"/>
    <property type="evidence" value="ECO:0007669"/>
    <property type="project" value="UniProtKB-UniRule"/>
</dbReference>
<evidence type="ECO:0000256" key="1">
    <source>
        <dbReference type="ARBA" id="ARBA00010546"/>
    </source>
</evidence>
<organism evidence="5 6">
    <name type="scientific">Cimex lectularius</name>
    <name type="common">Bed bug</name>
    <name type="synonym">Acanthia lectularia</name>
    <dbReference type="NCBI Taxonomy" id="79782"/>
    <lineage>
        <taxon>Eukaryota</taxon>
        <taxon>Metazoa</taxon>
        <taxon>Ecdysozoa</taxon>
        <taxon>Arthropoda</taxon>
        <taxon>Hexapoda</taxon>
        <taxon>Insecta</taxon>
        <taxon>Pterygota</taxon>
        <taxon>Neoptera</taxon>
        <taxon>Paraneoptera</taxon>
        <taxon>Hemiptera</taxon>
        <taxon>Heteroptera</taxon>
        <taxon>Panheteroptera</taxon>
        <taxon>Cimicomorpha</taxon>
        <taxon>Cimicidae</taxon>
        <taxon>Cimex</taxon>
    </lineage>
</organism>
<protein>
    <recommendedName>
        <fullName evidence="2">GATOR complex protein NPRL3</fullName>
    </recommendedName>
    <alternativeName>
        <fullName evidence="2">Nitrogen permease regulator 3-like protein</fullName>
    </alternativeName>
</protein>
<dbReference type="GO" id="GO:1904262">
    <property type="term" value="P:negative regulation of TORC1 signaling"/>
    <property type="evidence" value="ECO:0007669"/>
    <property type="project" value="TreeGrafter"/>
</dbReference>
<dbReference type="KEGG" id="clec:106665232"/>
<dbReference type="OMA" id="CNLAFRY"/>
<dbReference type="EnsemblMetazoa" id="XM_014391503.2">
    <property type="protein sequence ID" value="XP_014246989.1"/>
    <property type="gene ID" value="LOC106665232"/>
</dbReference>
<evidence type="ECO:0000313" key="6">
    <source>
        <dbReference type="Proteomes" id="UP000494040"/>
    </source>
</evidence>
<keyword evidence="2" id="KW-0458">Lysosome</keyword>
<evidence type="ECO:0000256" key="2">
    <source>
        <dbReference type="RuleBase" id="RU368069"/>
    </source>
</evidence>
<keyword evidence="6" id="KW-1185">Reference proteome</keyword>
<proteinExistence type="inferred from homology"/>
<sequence>MDADPLSVILVKRDSKGDRLLFRYPCEKVKGHENGQQSRRKNPYALTITEDIHGPPPQNNENGCLGNFPDEVLSNLFAVKQELCEAKFELKVNNVRFVGHPTLVQPCSRRGKPPNRPIILINVVFALQAAANHSIVKCYYELSKRLGAALRHEERRCGYVNSEIKSMISAHDDRPEDLGDDEDYSPFEIILERCSLAKDLMTIYNDLCNSGLVQIRVNRWIALSFCLPQKVHQLHNKALSVDPEAIDKCLQSVRPYHGLLLLVDATQLLDSLVPDASPALIRLIKIYTPLKSLQILSADADLTLAQVFNLAGHLVYWGKAIIIYPLCESNVYMTAPNAPVHASSPLVEKFSEQFPAQSLIQVMSEFSLPISIRQRMSPLVGSNHNDVQVIIWLLQHRLLLQLHTYIYFMPTHTGLPMPEGGVVSKSEGSIAGGDASTPSETLSVSGDSIDESSEEASPPIGTGRQVSWDREDYLSRLGASERAAIINTPASQEQLRLLVRLILQDHLQGEHHLEEIMYMENVRRSQLLQLLDKFRDVLITCEAEDPALAMFYPHSYSP</sequence>
<gene>
    <name evidence="5" type="primary">106665232</name>
</gene>
<name>A0A8I6RRV7_CIMLE</name>